<evidence type="ECO:0000256" key="3">
    <source>
        <dbReference type="ARBA" id="ARBA00022525"/>
    </source>
</evidence>
<evidence type="ECO:0000256" key="2">
    <source>
        <dbReference type="ARBA" id="ARBA00008098"/>
    </source>
</evidence>
<evidence type="ECO:0000313" key="6">
    <source>
        <dbReference type="EMBL" id="KAF2903882.1"/>
    </source>
</evidence>
<proteinExistence type="inferred from homology"/>
<evidence type="ECO:0000313" key="7">
    <source>
        <dbReference type="Proteomes" id="UP000801492"/>
    </source>
</evidence>
<organism evidence="6 7">
    <name type="scientific">Ignelater luminosus</name>
    <name type="common">Cucubano</name>
    <name type="synonym">Pyrophorus luminosus</name>
    <dbReference type="NCBI Taxonomy" id="2038154"/>
    <lineage>
        <taxon>Eukaryota</taxon>
        <taxon>Metazoa</taxon>
        <taxon>Ecdysozoa</taxon>
        <taxon>Arthropoda</taxon>
        <taxon>Hexapoda</taxon>
        <taxon>Insecta</taxon>
        <taxon>Pterygota</taxon>
        <taxon>Neoptera</taxon>
        <taxon>Endopterygota</taxon>
        <taxon>Coleoptera</taxon>
        <taxon>Polyphaga</taxon>
        <taxon>Elateriformia</taxon>
        <taxon>Elateroidea</taxon>
        <taxon>Elateridae</taxon>
        <taxon>Agrypninae</taxon>
        <taxon>Pyrophorini</taxon>
        <taxon>Ignelater</taxon>
    </lineage>
</organism>
<keyword evidence="3" id="KW-0964">Secreted</keyword>
<dbReference type="PANTHER" id="PTHR11857:SF43">
    <property type="entry name" value="GEO07291P1-RELATED"/>
    <property type="match status" value="1"/>
</dbReference>
<comment type="subcellular location">
    <subcellularLocation>
        <location evidence="1">Secreted</location>
    </subcellularLocation>
</comment>
<reference evidence="6" key="1">
    <citation type="submission" date="2019-08" db="EMBL/GenBank/DDBJ databases">
        <title>The genome of the North American firefly Photinus pyralis.</title>
        <authorList>
            <consortium name="Photinus pyralis genome working group"/>
            <person name="Fallon T.R."/>
            <person name="Sander Lower S.E."/>
            <person name="Weng J.-K."/>
        </authorList>
    </citation>
    <scope>NUCLEOTIDE SEQUENCE</scope>
    <source>
        <strain evidence="6">TRF0915ILg1</strain>
        <tissue evidence="6">Whole body</tissue>
    </source>
</reference>
<dbReference type="SMART" id="SM00708">
    <property type="entry name" value="PhBP"/>
    <property type="match status" value="1"/>
</dbReference>
<feature type="chain" id="PRO_5035428661" evidence="5">
    <location>
        <begin position="18"/>
        <end position="134"/>
    </location>
</feature>
<name>A0A8K0GJE5_IGNLU</name>
<protein>
    <submittedName>
        <fullName evidence="6">Uncharacterized protein</fullName>
    </submittedName>
</protein>
<evidence type="ECO:0000256" key="4">
    <source>
        <dbReference type="ARBA" id="ARBA00022729"/>
    </source>
</evidence>
<dbReference type="InterPro" id="IPR036728">
    <property type="entry name" value="PBP_GOBP_sf"/>
</dbReference>
<feature type="signal peptide" evidence="5">
    <location>
        <begin position="1"/>
        <end position="17"/>
    </location>
</feature>
<comment type="similarity">
    <text evidence="2">Belongs to the PBP/GOBP family.</text>
</comment>
<dbReference type="EMBL" id="VTPC01000913">
    <property type="protein sequence ID" value="KAF2903882.1"/>
    <property type="molecule type" value="Genomic_DNA"/>
</dbReference>
<dbReference type="InterPro" id="IPR006170">
    <property type="entry name" value="PBP/GOBP"/>
</dbReference>
<dbReference type="AlphaFoldDB" id="A0A8K0GJE5"/>
<dbReference type="CDD" id="cd23992">
    <property type="entry name" value="PBP_GOBP"/>
    <property type="match status" value="1"/>
</dbReference>
<dbReference type="GO" id="GO:0007608">
    <property type="term" value="P:sensory perception of smell"/>
    <property type="evidence" value="ECO:0007669"/>
    <property type="project" value="TreeGrafter"/>
</dbReference>
<evidence type="ECO:0000256" key="5">
    <source>
        <dbReference type="SAM" id="SignalP"/>
    </source>
</evidence>
<dbReference type="PANTHER" id="PTHR11857">
    <property type="entry name" value="ODORANT BINDING PROTEIN-RELATED"/>
    <property type="match status" value="1"/>
</dbReference>
<dbReference type="GO" id="GO:0005549">
    <property type="term" value="F:odorant binding"/>
    <property type="evidence" value="ECO:0007669"/>
    <property type="project" value="InterPro"/>
</dbReference>
<accession>A0A8K0GJE5</accession>
<dbReference type="Pfam" id="PF01395">
    <property type="entry name" value="PBP_GOBP"/>
    <property type="match status" value="1"/>
</dbReference>
<dbReference type="GO" id="GO:0005615">
    <property type="term" value="C:extracellular space"/>
    <property type="evidence" value="ECO:0007669"/>
    <property type="project" value="TreeGrafter"/>
</dbReference>
<dbReference type="OrthoDB" id="6815539at2759"/>
<sequence>MIVFAFITFALLQLSNQQTVEQLVGSYVKLIEPVQADCIKESGVDPSVIEKEVSLGRPSEDPKSKCFWKCFLKKNNAINDNDEIQEENLKQIIAAPLVAGVYKKCAALRGSDSCDTADKISKCIYGSTKAAILN</sequence>
<gene>
    <name evidence="6" type="ORF">ILUMI_02300</name>
</gene>
<keyword evidence="4 5" id="KW-0732">Signal</keyword>
<dbReference type="Gene3D" id="1.10.238.20">
    <property type="entry name" value="Pheromone/general odorant binding protein domain"/>
    <property type="match status" value="1"/>
</dbReference>
<dbReference type="SUPFAM" id="SSF47565">
    <property type="entry name" value="Insect pheromone/odorant-binding proteins"/>
    <property type="match status" value="1"/>
</dbReference>
<evidence type="ECO:0000256" key="1">
    <source>
        <dbReference type="ARBA" id="ARBA00004613"/>
    </source>
</evidence>
<comment type="caution">
    <text evidence="6">The sequence shown here is derived from an EMBL/GenBank/DDBJ whole genome shotgun (WGS) entry which is preliminary data.</text>
</comment>
<dbReference type="Proteomes" id="UP000801492">
    <property type="component" value="Unassembled WGS sequence"/>
</dbReference>
<keyword evidence="7" id="KW-1185">Reference proteome</keyword>